<organism evidence="1 2">
    <name type="scientific">Solanum tuberosum</name>
    <name type="common">Potato</name>
    <dbReference type="NCBI Taxonomy" id="4113"/>
    <lineage>
        <taxon>Eukaryota</taxon>
        <taxon>Viridiplantae</taxon>
        <taxon>Streptophyta</taxon>
        <taxon>Embryophyta</taxon>
        <taxon>Tracheophyta</taxon>
        <taxon>Spermatophyta</taxon>
        <taxon>Magnoliopsida</taxon>
        <taxon>eudicotyledons</taxon>
        <taxon>Gunneridae</taxon>
        <taxon>Pentapetalae</taxon>
        <taxon>asterids</taxon>
        <taxon>lamiids</taxon>
        <taxon>Solanales</taxon>
        <taxon>Solanaceae</taxon>
        <taxon>Solanoideae</taxon>
        <taxon>Solaneae</taxon>
        <taxon>Solanum</taxon>
    </lineage>
</organism>
<accession>M1DTS1</accession>
<dbReference type="Proteomes" id="UP000011115">
    <property type="component" value="Unassembled WGS sequence"/>
</dbReference>
<protein>
    <submittedName>
        <fullName evidence="1">Gag-pol polyprotein</fullName>
    </submittedName>
</protein>
<dbReference type="Gramene" id="PGSC0003DMT400094260">
    <property type="protein sequence ID" value="PGSC0003DMT400094260"/>
    <property type="gene ID" value="PGSC0003DMG400043831"/>
</dbReference>
<proteinExistence type="predicted"/>
<dbReference type="InParanoid" id="M1DTS1"/>
<evidence type="ECO:0000313" key="2">
    <source>
        <dbReference type="Proteomes" id="UP000011115"/>
    </source>
</evidence>
<dbReference type="EnsemblPlants" id="PGSC0003DMT400094260">
    <property type="protein sequence ID" value="PGSC0003DMT400094260"/>
    <property type="gene ID" value="PGSC0003DMG400043831"/>
</dbReference>
<dbReference type="AlphaFoldDB" id="M1DTS1"/>
<dbReference type="PaxDb" id="4113-PGSC0003DMT400094260"/>
<sequence>MSCTWFFPRELREAKAKEFMNMRQGSMSVQEYGLMFTLLSRDNEVTTVGLNLQLQQHQQISQLGRVLHLVQVANSSRTGYPKATLSFVTLYIAMNFDVSPETLSEPFSVSTLVDDPVIARQLDLILHAQYLSSTNADSALRLLVM</sequence>
<reference evidence="2" key="1">
    <citation type="journal article" date="2011" name="Nature">
        <title>Genome sequence and analysis of the tuber crop potato.</title>
        <authorList>
            <consortium name="The Potato Genome Sequencing Consortium"/>
        </authorList>
    </citation>
    <scope>NUCLEOTIDE SEQUENCE [LARGE SCALE GENOMIC DNA]</scope>
    <source>
        <strain evidence="2">cv. DM1-3 516 R44</strain>
    </source>
</reference>
<reference evidence="1" key="2">
    <citation type="submission" date="2015-06" db="UniProtKB">
        <authorList>
            <consortium name="EnsemblPlants"/>
        </authorList>
    </citation>
    <scope>IDENTIFICATION</scope>
    <source>
        <strain evidence="1">DM1-3 516 R44</strain>
    </source>
</reference>
<dbReference type="HOGENOM" id="CLU_1790298_0_0_1"/>
<keyword evidence="2" id="KW-1185">Reference proteome</keyword>
<evidence type="ECO:0000313" key="1">
    <source>
        <dbReference type="EnsemblPlants" id="PGSC0003DMT400094260"/>
    </source>
</evidence>
<name>M1DTS1_SOLTU</name>